<proteinExistence type="predicted"/>
<dbReference type="AlphaFoldDB" id="A0ABD3QH00"/>
<feature type="region of interest" description="Disordered" evidence="1">
    <location>
        <begin position="1"/>
        <end position="46"/>
    </location>
</feature>
<protein>
    <submittedName>
        <fullName evidence="3">Uncharacterized protein</fullName>
    </submittedName>
</protein>
<reference evidence="3 4" key="1">
    <citation type="journal article" date="2020" name="G3 (Bethesda)">
        <title>Improved Reference Genome for Cyclotella cryptica CCMP332, a Model for Cell Wall Morphogenesis, Salinity Adaptation, and Lipid Production in Diatoms (Bacillariophyta).</title>
        <authorList>
            <person name="Roberts W.R."/>
            <person name="Downey K.M."/>
            <person name="Ruck E.C."/>
            <person name="Traller J.C."/>
            <person name="Alverson A.J."/>
        </authorList>
    </citation>
    <scope>NUCLEOTIDE SEQUENCE [LARGE SCALE GENOMIC DNA]</scope>
    <source>
        <strain evidence="3 4">CCMP332</strain>
    </source>
</reference>
<gene>
    <name evidence="3" type="ORF">HJC23_004542</name>
</gene>
<evidence type="ECO:0000313" key="3">
    <source>
        <dbReference type="EMBL" id="KAL3797250.1"/>
    </source>
</evidence>
<name>A0ABD3QH00_9STRA</name>
<sequence length="487" mass="54335">MNSLGPSRRSWSTLTQDQPATLANDKTSVGCEVRPSNRSRQPKAQSAIFPSRKLPLRHLPLFVFSLATFAYFFIIYLHFGGPRSRADKIRKPVPKATPIQEAHRRNLGLVHVVQTRFMQHQPDLLQLGQARLELFETFCLPSMESQTNKNFLWIIRTDPDLHPSLLGKLVSFLKNNQNYILLGSNYNPEGFGREESDSFGQFLRAHSNSPEMSAKVLSGNITLIKDAFEKSNEGAVLLETRLDADDGLHRDFVKTVQYEARHLTAEGTGLWRIWCINYNMEWHPLNPFPASSESNSTHPEGYLVMYSDPNICVTPGLTFGYGSGAGRSSIGARLRHDQITRKITPCTADSKNVTAKASSKTITVGCFSRLSKLSPGAIRSRTTTSAGMDNVITGNESLDQNSKLKSIEKHHNKGLLEKFNKQYSAQNKLWTGLKILFMVSRDQAKTARSFIVGNMQQIAEDNLKGQCTPGHSCKNGTQSVLKSVSSF</sequence>
<keyword evidence="2" id="KW-0472">Membrane</keyword>
<keyword evidence="4" id="KW-1185">Reference proteome</keyword>
<keyword evidence="2" id="KW-0812">Transmembrane</keyword>
<feature type="transmembrane region" description="Helical" evidence="2">
    <location>
        <begin position="59"/>
        <end position="79"/>
    </location>
</feature>
<feature type="compositionally biased region" description="Polar residues" evidence="1">
    <location>
        <begin position="1"/>
        <end position="27"/>
    </location>
</feature>
<dbReference type="EMBL" id="JABMIG020000056">
    <property type="protein sequence ID" value="KAL3797250.1"/>
    <property type="molecule type" value="Genomic_DNA"/>
</dbReference>
<dbReference type="Pfam" id="PF11316">
    <property type="entry name" value="Rhamno_transf"/>
    <property type="match status" value="1"/>
</dbReference>
<evidence type="ECO:0000256" key="2">
    <source>
        <dbReference type="SAM" id="Phobius"/>
    </source>
</evidence>
<evidence type="ECO:0000313" key="4">
    <source>
        <dbReference type="Proteomes" id="UP001516023"/>
    </source>
</evidence>
<comment type="caution">
    <text evidence="3">The sequence shown here is derived from an EMBL/GenBank/DDBJ whole genome shotgun (WGS) entry which is preliminary data.</text>
</comment>
<evidence type="ECO:0000256" key="1">
    <source>
        <dbReference type="SAM" id="MobiDB-lite"/>
    </source>
</evidence>
<organism evidence="3 4">
    <name type="scientific">Cyclotella cryptica</name>
    <dbReference type="NCBI Taxonomy" id="29204"/>
    <lineage>
        <taxon>Eukaryota</taxon>
        <taxon>Sar</taxon>
        <taxon>Stramenopiles</taxon>
        <taxon>Ochrophyta</taxon>
        <taxon>Bacillariophyta</taxon>
        <taxon>Coscinodiscophyceae</taxon>
        <taxon>Thalassiosirophycidae</taxon>
        <taxon>Stephanodiscales</taxon>
        <taxon>Stephanodiscaceae</taxon>
        <taxon>Cyclotella</taxon>
    </lineage>
</organism>
<accession>A0ABD3QH00</accession>
<dbReference type="InterPro" id="IPR021466">
    <property type="entry name" value="Put_rhamnosyl_transferase"/>
</dbReference>
<dbReference type="Proteomes" id="UP001516023">
    <property type="component" value="Unassembled WGS sequence"/>
</dbReference>
<keyword evidence="2" id="KW-1133">Transmembrane helix</keyword>